<feature type="region of interest" description="Disordered" evidence="1">
    <location>
        <begin position="117"/>
        <end position="147"/>
    </location>
</feature>
<dbReference type="EMBL" id="JMEE01000023">
    <property type="protein sequence ID" value="RWR02276.1"/>
    <property type="molecule type" value="Genomic_DNA"/>
</dbReference>
<dbReference type="RefSeq" id="WP_128176788.1">
    <property type="nucleotide sequence ID" value="NZ_CP071409.1"/>
</dbReference>
<organism evidence="2 3">
    <name type="scientific">[Pantoea] beijingensis</name>
    <dbReference type="NCBI Taxonomy" id="1324864"/>
    <lineage>
        <taxon>Bacteria</taxon>
        <taxon>Pseudomonadati</taxon>
        <taxon>Pseudomonadota</taxon>
        <taxon>Gammaproteobacteria</taxon>
        <taxon>Enterobacterales</taxon>
        <taxon>Erwiniaceae</taxon>
        <taxon>Erwinia</taxon>
    </lineage>
</organism>
<comment type="caution">
    <text evidence="2">The sequence shown here is derived from an EMBL/GenBank/DDBJ whole genome shotgun (WGS) entry which is preliminary data.</text>
</comment>
<evidence type="ECO:0008006" key="4">
    <source>
        <dbReference type="Google" id="ProtNLM"/>
    </source>
</evidence>
<name>A0A443IE35_9GAMM</name>
<evidence type="ECO:0000256" key="1">
    <source>
        <dbReference type="SAM" id="MobiDB-lite"/>
    </source>
</evidence>
<gene>
    <name evidence="2" type="ORF">ED28_07805</name>
</gene>
<dbReference type="InterPro" id="IPR031484">
    <property type="entry name" value="CBP_BcsO"/>
</dbReference>
<dbReference type="Pfam" id="PF17037">
    <property type="entry name" value="CBP_BcsO"/>
    <property type="match status" value="1"/>
</dbReference>
<evidence type="ECO:0000313" key="3">
    <source>
        <dbReference type="Proteomes" id="UP000288794"/>
    </source>
</evidence>
<proteinExistence type="predicted"/>
<protein>
    <recommendedName>
        <fullName evidence="4">Cellulose biosynthesis protein BcsO</fullName>
    </recommendedName>
</protein>
<keyword evidence="3" id="KW-1185">Reference proteome</keyword>
<evidence type="ECO:0000313" key="2">
    <source>
        <dbReference type="EMBL" id="RWR02276.1"/>
    </source>
</evidence>
<sequence>MKSYDDLQRFKEKTQTNDIKFKDMSEQAGESDITHWAIIRQLLSHDTLEPVLGQGQSIDLIHPQPVDKYTFSAPLSAPSSGTSGKPAFSVAPSAAAPARGSLLDSIAAELNTTPAAVSQSAAVEQPPAMERPDSVASAPISNGQQRPVAAAVAPTKHAEPTPRYSSLFSATGTANRVVMTKDTLLKPLLEKIALCR</sequence>
<dbReference type="AlphaFoldDB" id="A0A443IE35"/>
<dbReference type="Proteomes" id="UP000288794">
    <property type="component" value="Unassembled WGS sequence"/>
</dbReference>
<accession>A0A443IE35</accession>
<reference evidence="2 3" key="1">
    <citation type="submission" date="2014-04" db="EMBL/GenBank/DDBJ databases">
        <title>Draft genome sequence of Pantoea beijingensis strain LMG 27579, an emerging pathogen to Pleurotus eryngii with potential industrial application.</title>
        <authorList>
            <person name="Xu F."/>
            <person name="Liu Y."/>
            <person name="Wang S."/>
            <person name="Yin Y."/>
            <person name="Ma Y."/>
            <person name="Zhao S."/>
            <person name="Rong C."/>
        </authorList>
    </citation>
    <scope>NUCLEOTIDE SEQUENCE [LARGE SCALE GENOMIC DNA]</scope>
    <source>
        <strain evidence="2 3">LMG 27579</strain>
    </source>
</reference>